<dbReference type="Proteomes" id="UP000711614">
    <property type="component" value="Unassembled WGS sequence"/>
</dbReference>
<keyword evidence="2" id="KW-1185">Reference proteome</keyword>
<comment type="caution">
    <text evidence="1">The sequence shown here is derived from an EMBL/GenBank/DDBJ whole genome shotgun (WGS) entry which is preliminary data.</text>
</comment>
<organism evidence="1 2">
    <name type="scientific">Arthrobacter stackebrandtii</name>
    <dbReference type="NCBI Taxonomy" id="272161"/>
    <lineage>
        <taxon>Bacteria</taxon>
        <taxon>Bacillati</taxon>
        <taxon>Actinomycetota</taxon>
        <taxon>Actinomycetes</taxon>
        <taxon>Micrococcales</taxon>
        <taxon>Micrococcaceae</taxon>
        <taxon>Arthrobacter</taxon>
    </lineage>
</organism>
<accession>A0ABS4YUH1</accession>
<sequence>MLTSLDSATSGGQLVEGSAVRTALAIAWQGQDKTPEFQGNPAELQSIHDTIRKYRNTTVAHAQPEPTRPISIALLDVSGRVRDVLRYPLMQPVPVTAARETDRLVRRMKSNP</sequence>
<protein>
    <submittedName>
        <fullName evidence="1">Uncharacterized protein</fullName>
    </submittedName>
</protein>
<reference evidence="1 2" key="1">
    <citation type="submission" date="2021-03" db="EMBL/GenBank/DDBJ databases">
        <title>Sequencing the genomes of 1000 actinobacteria strains.</title>
        <authorList>
            <person name="Klenk H.-P."/>
        </authorList>
    </citation>
    <scope>NUCLEOTIDE SEQUENCE [LARGE SCALE GENOMIC DNA]</scope>
    <source>
        <strain evidence="1 2">DSM 16005</strain>
    </source>
</reference>
<evidence type="ECO:0000313" key="1">
    <source>
        <dbReference type="EMBL" id="MBP2411598.1"/>
    </source>
</evidence>
<proteinExistence type="predicted"/>
<dbReference type="EMBL" id="JAGIOI010000001">
    <property type="protein sequence ID" value="MBP2411598.1"/>
    <property type="molecule type" value="Genomic_DNA"/>
</dbReference>
<evidence type="ECO:0000313" key="2">
    <source>
        <dbReference type="Proteomes" id="UP000711614"/>
    </source>
</evidence>
<gene>
    <name evidence="1" type="ORF">JOF48_000397</name>
</gene>
<name>A0ABS4YUH1_9MICC</name>